<sequence length="90" mass="10401">MTLVEEKETQTQSKDTTAIERSLFNINRYSTEIATIAGSFWVKNVTAVNDSRRRKKDTNTNGFVYAQHKASTEQRVNLLFQDKRRSRLGC</sequence>
<dbReference type="AlphaFoldDB" id="A0AAV4QFE9"/>
<name>A0AAV4QFE9_CAEEX</name>
<dbReference type="EMBL" id="BPLR01006123">
    <property type="protein sequence ID" value="GIY07544.1"/>
    <property type="molecule type" value="Genomic_DNA"/>
</dbReference>
<accession>A0AAV4QFE9</accession>
<organism evidence="1 2">
    <name type="scientific">Caerostris extrusa</name>
    <name type="common">Bark spider</name>
    <name type="synonym">Caerostris bankana</name>
    <dbReference type="NCBI Taxonomy" id="172846"/>
    <lineage>
        <taxon>Eukaryota</taxon>
        <taxon>Metazoa</taxon>
        <taxon>Ecdysozoa</taxon>
        <taxon>Arthropoda</taxon>
        <taxon>Chelicerata</taxon>
        <taxon>Arachnida</taxon>
        <taxon>Araneae</taxon>
        <taxon>Araneomorphae</taxon>
        <taxon>Entelegynae</taxon>
        <taxon>Araneoidea</taxon>
        <taxon>Araneidae</taxon>
        <taxon>Caerostris</taxon>
    </lineage>
</organism>
<keyword evidence="2" id="KW-1185">Reference proteome</keyword>
<gene>
    <name evidence="1" type="ORF">CEXT_793791</name>
</gene>
<protein>
    <submittedName>
        <fullName evidence="1">Uncharacterized protein</fullName>
    </submittedName>
</protein>
<evidence type="ECO:0000313" key="1">
    <source>
        <dbReference type="EMBL" id="GIY07544.1"/>
    </source>
</evidence>
<reference evidence="1 2" key="1">
    <citation type="submission" date="2021-06" db="EMBL/GenBank/DDBJ databases">
        <title>Caerostris extrusa draft genome.</title>
        <authorList>
            <person name="Kono N."/>
            <person name="Arakawa K."/>
        </authorList>
    </citation>
    <scope>NUCLEOTIDE SEQUENCE [LARGE SCALE GENOMIC DNA]</scope>
</reference>
<dbReference type="Proteomes" id="UP001054945">
    <property type="component" value="Unassembled WGS sequence"/>
</dbReference>
<comment type="caution">
    <text evidence="1">The sequence shown here is derived from an EMBL/GenBank/DDBJ whole genome shotgun (WGS) entry which is preliminary data.</text>
</comment>
<evidence type="ECO:0000313" key="2">
    <source>
        <dbReference type="Proteomes" id="UP001054945"/>
    </source>
</evidence>
<proteinExistence type="predicted"/>